<accession>A0A537IZM0</accession>
<proteinExistence type="predicted"/>
<evidence type="ECO:0000313" key="2">
    <source>
        <dbReference type="Proteomes" id="UP000318834"/>
    </source>
</evidence>
<dbReference type="AlphaFoldDB" id="A0A537IZM0"/>
<reference evidence="1 2" key="1">
    <citation type="journal article" date="2019" name="Nat. Microbiol.">
        <title>Mediterranean grassland soil C-N compound turnover is dependent on rainfall and depth, and is mediated by genomically divergent microorganisms.</title>
        <authorList>
            <person name="Diamond S."/>
            <person name="Andeer P.F."/>
            <person name="Li Z."/>
            <person name="Crits-Christoph A."/>
            <person name="Burstein D."/>
            <person name="Anantharaman K."/>
            <person name="Lane K.R."/>
            <person name="Thomas B.C."/>
            <person name="Pan C."/>
            <person name="Northen T.R."/>
            <person name="Banfield J.F."/>
        </authorList>
    </citation>
    <scope>NUCLEOTIDE SEQUENCE [LARGE SCALE GENOMIC DNA]</scope>
    <source>
        <strain evidence="1">NP_8</strain>
    </source>
</reference>
<dbReference type="Pfam" id="PF14224">
    <property type="entry name" value="DUF4331"/>
    <property type="match status" value="1"/>
</dbReference>
<dbReference type="InterPro" id="IPR025566">
    <property type="entry name" value="DUF4331"/>
</dbReference>
<sequence length="415" mass="44544">MARHRFWLVALAIVAVAAILVVPGLLVASDHDDGETDTKGRNVNLTDLYAFREGDQTGNTAQNSNLVLVMNTNPRSVARQQYYFSARARYEFRIERAANNAASPTAAGLSRPDVILRFEFGEPVANKQSMKVTAIRDGVRMVATGAVTTPLPVTAADTPTINAITLGGSQLDVFAGLREDPFFFDVEQFFRVRAGFAGLGPSVGFRNPGLDFTSGYNVNSIVVRVPIAFLQGTTAATTYDVWETILVRTADEDDDNEFVQVERLARPAINEGLVITNDFLNRMNQVGPDCEARALAGQQPCAGILGPVFTEVIGTLGALGNSSARIGQLVAAFLPDVMRIDTTQPSGYAAGFSGLNGPATLTRGRKLTDDVIDATLFVLTNGAVTSDNVSYEGPNLDGRGHRPLLTTFPYLVPPN</sequence>
<evidence type="ECO:0000313" key="1">
    <source>
        <dbReference type="EMBL" id="TMI76761.1"/>
    </source>
</evidence>
<dbReference type="EMBL" id="VBAP01000010">
    <property type="protein sequence ID" value="TMI76761.1"/>
    <property type="molecule type" value="Genomic_DNA"/>
</dbReference>
<gene>
    <name evidence="1" type="ORF">E6H05_02685</name>
</gene>
<organism evidence="1 2">
    <name type="scientific">Candidatus Segetimicrobium genomatis</name>
    <dbReference type="NCBI Taxonomy" id="2569760"/>
    <lineage>
        <taxon>Bacteria</taxon>
        <taxon>Bacillati</taxon>
        <taxon>Candidatus Sysuimicrobiota</taxon>
        <taxon>Candidatus Sysuimicrobiia</taxon>
        <taxon>Candidatus Sysuimicrobiales</taxon>
        <taxon>Candidatus Segetimicrobiaceae</taxon>
        <taxon>Candidatus Segetimicrobium</taxon>
    </lineage>
</organism>
<comment type="caution">
    <text evidence="1">The sequence shown here is derived from an EMBL/GenBank/DDBJ whole genome shotgun (WGS) entry which is preliminary data.</text>
</comment>
<protein>
    <submittedName>
        <fullName evidence="1">DUF4331 domain-containing protein</fullName>
    </submittedName>
</protein>
<dbReference type="Proteomes" id="UP000318834">
    <property type="component" value="Unassembled WGS sequence"/>
</dbReference>
<name>A0A537IZM0_9BACT</name>